<sequence length="416" mass="49101">MANESEAWELYKSWKKIDNSSTSIPRFYHKVPFEEGSIRQKLREEARAVFIERKNKELLDNEDLKELWMLLEQNLSAPFAKEDHMIDFADFKEVSNKSDEKFKPYFSARIFSKLLQNDKHGRISIRHFFNYVMRKVWLHQTRIGLSFYDLAGQGYLREIELENYILELIPTLPQLDGLEASFHSFYVCTAVRKFFFFLDPFRTNKIKIRDILACSFLDDLLELRDETLPKDVQEANWFSAPSALRVYGQYLNLDTDHNGMLSKEELSRYGTGTLTSAFIERVFQECLTYDREMDYKTYLDFVLAMENRKEPQALQYFFRLLDIEQKGYLKDLSQGSSCIMWRSCTIEAGAVFNNTVIVGISSRQTTVDINFSETMNVNWNGLTVDDSVVAVWWSRNFLDSVVFLIPEKFYYFFRGY</sequence>
<evidence type="ECO:0000256" key="3">
    <source>
        <dbReference type="ARBA" id="ARBA00022837"/>
    </source>
</evidence>
<dbReference type="SUPFAM" id="SSF47473">
    <property type="entry name" value="EF-hand"/>
    <property type="match status" value="2"/>
</dbReference>
<accession>A0A8X6HHD9</accession>
<dbReference type="InterPro" id="IPR039865">
    <property type="entry name" value="PPP2R3C"/>
</dbReference>
<dbReference type="FunFam" id="1.10.238.220:FF:000002">
    <property type="entry name" value="Serine/threonine-protein phosphatase 2A regulatory subunit B'' subunit gamma"/>
    <property type="match status" value="1"/>
</dbReference>
<evidence type="ECO:0000313" key="5">
    <source>
        <dbReference type="Proteomes" id="UP000887116"/>
    </source>
</evidence>
<dbReference type="GO" id="GO:0005819">
    <property type="term" value="C:spindle"/>
    <property type="evidence" value="ECO:0007669"/>
    <property type="project" value="TreeGrafter"/>
</dbReference>
<dbReference type="InterPro" id="IPR018247">
    <property type="entry name" value="EF_Hand_1_Ca_BS"/>
</dbReference>
<dbReference type="GO" id="GO:0005813">
    <property type="term" value="C:centrosome"/>
    <property type="evidence" value="ECO:0007669"/>
    <property type="project" value="TreeGrafter"/>
</dbReference>
<dbReference type="GO" id="GO:0005737">
    <property type="term" value="C:cytoplasm"/>
    <property type="evidence" value="ECO:0007669"/>
    <property type="project" value="UniProtKB-SubCell"/>
</dbReference>
<dbReference type="GO" id="GO:0030865">
    <property type="term" value="P:cortical cytoskeleton organization"/>
    <property type="evidence" value="ECO:0007669"/>
    <property type="project" value="TreeGrafter"/>
</dbReference>
<dbReference type="GO" id="GO:0035303">
    <property type="term" value="P:regulation of dephosphorylation"/>
    <property type="evidence" value="ECO:0007669"/>
    <property type="project" value="InterPro"/>
</dbReference>
<evidence type="ECO:0000256" key="1">
    <source>
        <dbReference type="ARBA" id="ARBA00004496"/>
    </source>
</evidence>
<dbReference type="InterPro" id="IPR011992">
    <property type="entry name" value="EF-hand-dom_pair"/>
</dbReference>
<comment type="subcellular location">
    <subcellularLocation>
        <location evidence="1">Cytoplasm</location>
    </subcellularLocation>
</comment>
<dbReference type="EMBL" id="BMAO01038247">
    <property type="protein sequence ID" value="GFR23563.1"/>
    <property type="molecule type" value="Genomic_DNA"/>
</dbReference>
<evidence type="ECO:0000256" key="2">
    <source>
        <dbReference type="ARBA" id="ARBA00022490"/>
    </source>
</evidence>
<keyword evidence="5" id="KW-1185">Reference proteome</keyword>
<gene>
    <name evidence="4" type="primary">ppp2r3c</name>
    <name evidence="4" type="ORF">TNCT_491181</name>
</gene>
<dbReference type="GO" id="GO:0000226">
    <property type="term" value="P:microtubule cytoskeleton organization"/>
    <property type="evidence" value="ECO:0007669"/>
    <property type="project" value="TreeGrafter"/>
</dbReference>
<dbReference type="OrthoDB" id="10265007at2759"/>
<keyword evidence="2" id="KW-0963">Cytoplasm</keyword>
<dbReference type="PANTHER" id="PTHR12085">
    <property type="entry name" value="SERINE/THREONINE-PROTEIN PHOSPHATASE 2A REGULATORY SUBUNIT B'' SUBUNIT GAMMA"/>
    <property type="match status" value="1"/>
</dbReference>
<dbReference type="AlphaFoldDB" id="A0A8X6HHD9"/>
<protein>
    <recommendedName>
        <fullName evidence="6">Serine/threonine-protein phosphatase 2A regulatory subunit B'' subunit gamma</fullName>
    </recommendedName>
</protein>
<keyword evidence="3" id="KW-0106">Calcium</keyword>
<comment type="caution">
    <text evidence="4">The sequence shown here is derived from an EMBL/GenBank/DDBJ whole genome shotgun (WGS) entry which is preliminary data.</text>
</comment>
<evidence type="ECO:0000313" key="4">
    <source>
        <dbReference type="EMBL" id="GFR23563.1"/>
    </source>
</evidence>
<dbReference type="Proteomes" id="UP000887116">
    <property type="component" value="Unassembled WGS sequence"/>
</dbReference>
<dbReference type="Gene3D" id="1.10.238.10">
    <property type="entry name" value="EF-hand"/>
    <property type="match status" value="1"/>
</dbReference>
<organism evidence="4 5">
    <name type="scientific">Trichonephila clavata</name>
    <name type="common">Joro spider</name>
    <name type="synonym">Nephila clavata</name>
    <dbReference type="NCBI Taxonomy" id="2740835"/>
    <lineage>
        <taxon>Eukaryota</taxon>
        <taxon>Metazoa</taxon>
        <taxon>Ecdysozoa</taxon>
        <taxon>Arthropoda</taxon>
        <taxon>Chelicerata</taxon>
        <taxon>Arachnida</taxon>
        <taxon>Araneae</taxon>
        <taxon>Araneomorphae</taxon>
        <taxon>Entelegynae</taxon>
        <taxon>Araneoidea</taxon>
        <taxon>Nephilidae</taxon>
        <taxon>Trichonephila</taxon>
    </lineage>
</organism>
<dbReference type="Gene3D" id="1.10.238.220">
    <property type="match status" value="1"/>
</dbReference>
<reference evidence="4" key="1">
    <citation type="submission" date="2020-07" db="EMBL/GenBank/DDBJ databases">
        <title>Multicomponent nature underlies the extraordinary mechanical properties of spider dragline silk.</title>
        <authorList>
            <person name="Kono N."/>
            <person name="Nakamura H."/>
            <person name="Mori M."/>
            <person name="Yoshida Y."/>
            <person name="Ohtoshi R."/>
            <person name="Malay A.D."/>
            <person name="Moran D.A.P."/>
            <person name="Tomita M."/>
            <person name="Numata K."/>
            <person name="Arakawa K."/>
        </authorList>
    </citation>
    <scope>NUCLEOTIDE SEQUENCE</scope>
</reference>
<dbReference type="PROSITE" id="PS00018">
    <property type="entry name" value="EF_HAND_1"/>
    <property type="match status" value="1"/>
</dbReference>
<dbReference type="PANTHER" id="PTHR12085:SF3">
    <property type="entry name" value="SERINE_THREONINE-PROTEIN PHOSPHATASE 2A REGULATORY SUBUNIT B'' SUBUNIT GAMMA"/>
    <property type="match status" value="1"/>
</dbReference>
<proteinExistence type="predicted"/>
<evidence type="ECO:0008006" key="6">
    <source>
        <dbReference type="Google" id="ProtNLM"/>
    </source>
</evidence>
<name>A0A8X6HHD9_TRICU</name>
<dbReference type="CDD" id="cd21505">
    <property type="entry name" value="PPP2R3C"/>
    <property type="match status" value="1"/>
</dbReference>